<name>A0AAF0CBB1_9PROT</name>
<feature type="transmembrane region" description="Helical" evidence="1">
    <location>
        <begin position="44"/>
        <end position="65"/>
    </location>
</feature>
<protein>
    <submittedName>
        <fullName evidence="2">Uncharacterized protein</fullName>
    </submittedName>
</protein>
<sequence length="249" mass="26435">MTSASLHAKNVRELQELAQHAPIEPRKRKSSSLSRAARLHLIDVLSRWSAPGLALLAGVSVYLAVVAGRVYPGRAFAWGLMALGALWVCRRLRSQFRAGANLADRPFRWRAAYTSSLSVLGVVLGSAPILLAPVDAPTALALQITALALFAIFAAALLHSAHFFSAAALAAPGALFAILTGLRAGETSLVLAAISTAILGMTGLRIANRYLEKGASRRYPRTAFIRREIETPSAGYASHTKDGSQALQA</sequence>
<feature type="transmembrane region" description="Helical" evidence="1">
    <location>
        <begin position="188"/>
        <end position="208"/>
    </location>
</feature>
<keyword evidence="1" id="KW-1133">Transmembrane helix</keyword>
<reference evidence="2" key="1">
    <citation type="submission" date="2023-02" db="EMBL/GenBank/DDBJ databases">
        <title>Genome sequence of Hyphococcus flavus.</title>
        <authorList>
            <person name="Rong J.-C."/>
            <person name="Zhao Q."/>
            <person name="Yi M."/>
            <person name="Wu J.-Y."/>
        </authorList>
    </citation>
    <scope>NUCLEOTIDE SEQUENCE</scope>
    <source>
        <strain evidence="2">MCCC 1K03223</strain>
    </source>
</reference>
<dbReference type="RefSeq" id="WP_274492277.1">
    <property type="nucleotide sequence ID" value="NZ_CP118166.1"/>
</dbReference>
<keyword evidence="1" id="KW-0812">Transmembrane</keyword>
<organism evidence="2 3">
    <name type="scientific">Hyphococcus flavus</name>
    <dbReference type="NCBI Taxonomy" id="1866326"/>
    <lineage>
        <taxon>Bacteria</taxon>
        <taxon>Pseudomonadati</taxon>
        <taxon>Pseudomonadota</taxon>
        <taxon>Alphaproteobacteria</taxon>
        <taxon>Parvularculales</taxon>
        <taxon>Parvularculaceae</taxon>
        <taxon>Hyphococcus</taxon>
    </lineage>
</organism>
<feature type="transmembrane region" description="Helical" evidence="1">
    <location>
        <begin position="111"/>
        <end position="134"/>
    </location>
</feature>
<dbReference type="KEGG" id="hfl:PUV54_10950"/>
<gene>
    <name evidence="2" type="ORF">PUV54_10950</name>
</gene>
<feature type="transmembrane region" description="Helical" evidence="1">
    <location>
        <begin position="140"/>
        <end position="158"/>
    </location>
</feature>
<evidence type="ECO:0000313" key="2">
    <source>
        <dbReference type="EMBL" id="WDI30475.1"/>
    </source>
</evidence>
<accession>A0AAF0CBB1</accession>
<feature type="transmembrane region" description="Helical" evidence="1">
    <location>
        <begin position="163"/>
        <end position="182"/>
    </location>
</feature>
<dbReference type="Proteomes" id="UP001214043">
    <property type="component" value="Chromosome"/>
</dbReference>
<keyword evidence="1" id="KW-0472">Membrane</keyword>
<keyword evidence="3" id="KW-1185">Reference proteome</keyword>
<evidence type="ECO:0000313" key="3">
    <source>
        <dbReference type="Proteomes" id="UP001214043"/>
    </source>
</evidence>
<feature type="transmembrane region" description="Helical" evidence="1">
    <location>
        <begin position="71"/>
        <end position="90"/>
    </location>
</feature>
<dbReference type="AlphaFoldDB" id="A0AAF0CBB1"/>
<evidence type="ECO:0000256" key="1">
    <source>
        <dbReference type="SAM" id="Phobius"/>
    </source>
</evidence>
<proteinExistence type="predicted"/>
<dbReference type="EMBL" id="CP118166">
    <property type="protein sequence ID" value="WDI30475.1"/>
    <property type="molecule type" value="Genomic_DNA"/>
</dbReference>